<keyword evidence="2" id="KW-1185">Reference proteome</keyword>
<comment type="caution">
    <text evidence="1">The sequence shown here is derived from an EMBL/GenBank/DDBJ whole genome shotgun (WGS) entry which is preliminary data.</text>
</comment>
<proteinExistence type="predicted"/>
<protein>
    <submittedName>
        <fullName evidence="1">Uncharacterized protein</fullName>
    </submittedName>
</protein>
<accession>A0ACC2XA55</accession>
<evidence type="ECO:0000313" key="1">
    <source>
        <dbReference type="EMBL" id="KAJ9120270.1"/>
    </source>
</evidence>
<reference evidence="1" key="1">
    <citation type="submission" date="2023-04" db="EMBL/GenBank/DDBJ databases">
        <title>Draft Genome sequencing of Naganishia species isolated from polar environments using Oxford Nanopore Technology.</title>
        <authorList>
            <person name="Leo P."/>
            <person name="Venkateswaran K."/>
        </authorList>
    </citation>
    <scope>NUCLEOTIDE SEQUENCE</scope>
    <source>
        <strain evidence="1">MNA-CCFEE 5425</strain>
    </source>
</reference>
<gene>
    <name evidence="1" type="ORF">QFC22_003170</name>
</gene>
<dbReference type="EMBL" id="JASBWU010000007">
    <property type="protein sequence ID" value="KAJ9120270.1"/>
    <property type="molecule type" value="Genomic_DNA"/>
</dbReference>
<sequence length="76" mass="8181">MSLYGPDAVSFQFAQVGDDLKAEAFLASLDAHPKVGPLIDSTGNYEMESAQFQRVSGASMDPTLWLCKMLLGPIDS</sequence>
<organism evidence="1 2">
    <name type="scientific">Naganishia vaughanmartiniae</name>
    <dbReference type="NCBI Taxonomy" id="1424756"/>
    <lineage>
        <taxon>Eukaryota</taxon>
        <taxon>Fungi</taxon>
        <taxon>Dikarya</taxon>
        <taxon>Basidiomycota</taxon>
        <taxon>Agaricomycotina</taxon>
        <taxon>Tremellomycetes</taxon>
        <taxon>Filobasidiales</taxon>
        <taxon>Filobasidiaceae</taxon>
        <taxon>Naganishia</taxon>
    </lineage>
</organism>
<name>A0ACC2XA55_9TREE</name>
<dbReference type="Proteomes" id="UP001243375">
    <property type="component" value="Unassembled WGS sequence"/>
</dbReference>
<evidence type="ECO:0000313" key="2">
    <source>
        <dbReference type="Proteomes" id="UP001243375"/>
    </source>
</evidence>